<dbReference type="AlphaFoldDB" id="A0A151SZP6"/>
<accession>A0A151SZP6</accession>
<dbReference type="PANTHER" id="PTHR31286">
    <property type="entry name" value="GLYCINE-RICH CELL WALL STRUCTURAL PROTEIN 1.8-LIKE"/>
    <property type="match status" value="1"/>
</dbReference>
<dbReference type="PANTHER" id="PTHR31286:SF99">
    <property type="entry name" value="DUF4283 DOMAIN-CONTAINING PROTEIN"/>
    <property type="match status" value="1"/>
</dbReference>
<dbReference type="OMA" id="RERDCVH"/>
<dbReference type="PROSITE" id="PS50158">
    <property type="entry name" value="ZF_CCHC"/>
    <property type="match status" value="1"/>
</dbReference>
<evidence type="ECO:0000313" key="3">
    <source>
        <dbReference type="EMBL" id="KYP60277.1"/>
    </source>
</evidence>
<keyword evidence="4" id="KW-1185">Reference proteome</keyword>
<evidence type="ECO:0000313" key="4">
    <source>
        <dbReference type="Proteomes" id="UP000075243"/>
    </source>
</evidence>
<dbReference type="InterPro" id="IPR040256">
    <property type="entry name" value="At4g02000-like"/>
</dbReference>
<protein>
    <recommendedName>
        <fullName evidence="2">CCHC-type domain-containing protein</fullName>
    </recommendedName>
</protein>
<keyword evidence="1" id="KW-0862">Zinc</keyword>
<gene>
    <name evidence="3" type="ORF">KK1_015730</name>
</gene>
<keyword evidence="1" id="KW-0479">Metal-binding</keyword>
<dbReference type="InterPro" id="IPR001878">
    <property type="entry name" value="Znf_CCHC"/>
</dbReference>
<evidence type="ECO:0000259" key="2">
    <source>
        <dbReference type="PROSITE" id="PS50158"/>
    </source>
</evidence>
<name>A0A151SZP6_CAJCA</name>
<evidence type="ECO:0000256" key="1">
    <source>
        <dbReference type="PROSITE-ProRule" id="PRU00047"/>
    </source>
</evidence>
<dbReference type="EMBL" id="CM003612">
    <property type="protein sequence ID" value="KYP60277.1"/>
    <property type="molecule type" value="Genomic_DNA"/>
</dbReference>
<feature type="domain" description="CCHC-type" evidence="2">
    <location>
        <begin position="135"/>
        <end position="148"/>
    </location>
</feature>
<dbReference type="GO" id="GO:0003676">
    <property type="term" value="F:nucleic acid binding"/>
    <property type="evidence" value="ECO:0007669"/>
    <property type="project" value="InterPro"/>
</dbReference>
<keyword evidence="1" id="KW-0863">Zinc-finger</keyword>
<dbReference type="Proteomes" id="UP000075243">
    <property type="component" value="Chromosome 10"/>
</dbReference>
<dbReference type="Gramene" id="C.cajan_15287.t">
    <property type="protein sequence ID" value="C.cajan_15287.t"/>
    <property type="gene ID" value="C.cajan_15287"/>
</dbReference>
<organism evidence="3 4">
    <name type="scientific">Cajanus cajan</name>
    <name type="common">Pigeon pea</name>
    <name type="synonym">Cajanus indicus</name>
    <dbReference type="NCBI Taxonomy" id="3821"/>
    <lineage>
        <taxon>Eukaryota</taxon>
        <taxon>Viridiplantae</taxon>
        <taxon>Streptophyta</taxon>
        <taxon>Embryophyta</taxon>
        <taxon>Tracheophyta</taxon>
        <taxon>Spermatophyta</taxon>
        <taxon>Magnoliopsida</taxon>
        <taxon>eudicotyledons</taxon>
        <taxon>Gunneridae</taxon>
        <taxon>Pentapetalae</taxon>
        <taxon>rosids</taxon>
        <taxon>fabids</taxon>
        <taxon>Fabales</taxon>
        <taxon>Fabaceae</taxon>
        <taxon>Papilionoideae</taxon>
        <taxon>50 kb inversion clade</taxon>
        <taxon>NPAAA clade</taxon>
        <taxon>indigoferoid/millettioid clade</taxon>
        <taxon>Phaseoleae</taxon>
        <taxon>Cajanus</taxon>
    </lineage>
</organism>
<dbReference type="GO" id="GO:0008270">
    <property type="term" value="F:zinc ion binding"/>
    <property type="evidence" value="ECO:0007669"/>
    <property type="project" value="UniProtKB-KW"/>
</dbReference>
<reference evidence="3 4" key="1">
    <citation type="journal article" date="2012" name="Nat. Biotechnol.">
        <title>Draft genome sequence of pigeonpea (Cajanus cajan), an orphan legume crop of resource-poor farmers.</title>
        <authorList>
            <person name="Varshney R.K."/>
            <person name="Chen W."/>
            <person name="Li Y."/>
            <person name="Bharti A.K."/>
            <person name="Saxena R.K."/>
            <person name="Schlueter J.A."/>
            <person name="Donoghue M.T."/>
            <person name="Azam S."/>
            <person name="Fan G."/>
            <person name="Whaley A.M."/>
            <person name="Farmer A.D."/>
            <person name="Sheridan J."/>
            <person name="Iwata A."/>
            <person name="Tuteja R."/>
            <person name="Penmetsa R.V."/>
            <person name="Wu W."/>
            <person name="Upadhyaya H.D."/>
            <person name="Yang S.P."/>
            <person name="Shah T."/>
            <person name="Saxena K.B."/>
            <person name="Michael T."/>
            <person name="McCombie W.R."/>
            <person name="Yang B."/>
            <person name="Zhang G."/>
            <person name="Yang H."/>
            <person name="Wang J."/>
            <person name="Spillane C."/>
            <person name="Cook D.R."/>
            <person name="May G.D."/>
            <person name="Xu X."/>
            <person name="Jackson S.A."/>
        </authorList>
    </citation>
    <scope>NUCLEOTIDE SEQUENCE [LARGE SCALE GENOMIC DNA]</scope>
    <source>
        <strain evidence="4">cv. Asha</strain>
    </source>
</reference>
<proteinExistence type="predicted"/>
<sequence length="154" mass="17864">MEEYDELVEKEENLLVDGDSNPDPCPTINVTQEEFEKWCSPWKKALIIHVLGKHIAFKALENKVNQNFIYNDHFLWGAQSKLGKMLKIDKLTSIHSRGKFARICMEVNLNRKLVSMINVMGHIIKLEYEGQHSICFKCGRYGHKQEHCGVSMEQ</sequence>